<evidence type="ECO:0000313" key="1">
    <source>
        <dbReference type="EMBL" id="MBA2880264.1"/>
    </source>
</evidence>
<comment type="caution">
    <text evidence="1">The sequence shown here is derived from an EMBL/GenBank/DDBJ whole genome shotgun (WGS) entry which is preliminary data.</text>
</comment>
<sequence length="246" mass="27579">MQWTRSFWGKHPAFKDYIRINADEPMVYAFVQWLDRWWQNAGISGFEKNSGTSARFWIMSANAVHLACGIIAASTDAEGRPAPVLCAMKGVLPKRARGAWQMLPVWCMAPWQAMADFLEQRFDAFADFKNAFGRIPQPDFAVQPGCAEPGSMAAIRKIVQQNLAAGKNRFIREKMLCFFPDEAGSIPDCAEKEVFFSWMTAIREAVDLGPGSAFFRNTGGRTALYLYYRPLGAADFLKASVGKTRH</sequence>
<organism evidence="1 2">
    <name type="scientific">Desulfosalsimonas propionicica</name>
    <dbReference type="NCBI Taxonomy" id="332175"/>
    <lineage>
        <taxon>Bacteria</taxon>
        <taxon>Pseudomonadati</taxon>
        <taxon>Thermodesulfobacteriota</taxon>
        <taxon>Desulfobacteria</taxon>
        <taxon>Desulfobacterales</taxon>
        <taxon>Desulfosalsimonadaceae</taxon>
        <taxon>Desulfosalsimonas</taxon>
    </lineage>
</organism>
<dbReference type="EMBL" id="JACDUS010000001">
    <property type="protein sequence ID" value="MBA2880264.1"/>
    <property type="molecule type" value="Genomic_DNA"/>
</dbReference>
<dbReference type="AlphaFoldDB" id="A0A7W0HJI7"/>
<accession>A0A7W0HJI7</accession>
<keyword evidence="2" id="KW-1185">Reference proteome</keyword>
<reference evidence="1 2" key="1">
    <citation type="submission" date="2020-07" db="EMBL/GenBank/DDBJ databases">
        <title>Genomic Encyclopedia of Type Strains, Phase IV (KMG-IV): sequencing the most valuable type-strain genomes for metagenomic binning, comparative biology and taxonomic classification.</title>
        <authorList>
            <person name="Goeker M."/>
        </authorList>
    </citation>
    <scope>NUCLEOTIDE SEQUENCE [LARGE SCALE GENOMIC DNA]</scope>
    <source>
        <strain evidence="1 2">DSM 17721</strain>
    </source>
</reference>
<dbReference type="Proteomes" id="UP000525298">
    <property type="component" value="Unassembled WGS sequence"/>
</dbReference>
<dbReference type="InterPro" id="IPR038225">
    <property type="entry name" value="TagF_sf"/>
</dbReference>
<evidence type="ECO:0000313" key="2">
    <source>
        <dbReference type="Proteomes" id="UP000525298"/>
    </source>
</evidence>
<dbReference type="Gene3D" id="3.40.1730.10">
    <property type="entry name" value="pa0076 domain"/>
    <property type="match status" value="1"/>
</dbReference>
<dbReference type="RefSeq" id="WP_181549913.1">
    <property type="nucleotide sequence ID" value="NZ_JACDUS010000001.1"/>
</dbReference>
<proteinExistence type="predicted"/>
<protein>
    <submittedName>
        <fullName evidence="1">Uncharacterized protein</fullName>
    </submittedName>
</protein>
<name>A0A7W0HJI7_9BACT</name>
<gene>
    <name evidence="1" type="ORF">HNR65_000571</name>
</gene>